<dbReference type="PANTHER" id="PTHR33164:SF64">
    <property type="entry name" value="TRANSCRIPTIONAL REGULATOR SLYA"/>
    <property type="match status" value="1"/>
</dbReference>
<keyword evidence="2" id="KW-0238">DNA-binding</keyword>
<sequence length="136" mass="16034">MVDTKWFFSVYDGPKNSPGFRFWQSFLNWQHQLNILLKPLDMTQPQFAILAICGWLNDECKIFNQQDISKLTNMDRMHISQIISRLEMKGFIEKKVNPQDLRTNLISITDTGQQQLSLAIPIVEKFDKEFFDQFSI</sequence>
<dbReference type="GO" id="GO:0006950">
    <property type="term" value="P:response to stress"/>
    <property type="evidence" value="ECO:0007669"/>
    <property type="project" value="TreeGrafter"/>
</dbReference>
<evidence type="ECO:0000256" key="3">
    <source>
        <dbReference type="ARBA" id="ARBA00023163"/>
    </source>
</evidence>
<proteinExistence type="predicted"/>
<evidence type="ECO:0000313" key="6">
    <source>
        <dbReference type="Proteomes" id="UP000018420"/>
    </source>
</evidence>
<dbReference type="Pfam" id="PF01047">
    <property type="entry name" value="MarR"/>
    <property type="match status" value="1"/>
</dbReference>
<evidence type="ECO:0000256" key="1">
    <source>
        <dbReference type="ARBA" id="ARBA00023015"/>
    </source>
</evidence>
<dbReference type="SUPFAM" id="SSF46785">
    <property type="entry name" value="Winged helix' DNA-binding domain"/>
    <property type="match status" value="1"/>
</dbReference>
<accession>S7WZK6</accession>
<evidence type="ECO:0000313" key="5">
    <source>
        <dbReference type="EMBL" id="EPR87492.1"/>
    </source>
</evidence>
<keyword evidence="3" id="KW-0804">Transcription</keyword>
<evidence type="ECO:0000256" key="2">
    <source>
        <dbReference type="ARBA" id="ARBA00023125"/>
    </source>
</evidence>
<reference evidence="5 6" key="1">
    <citation type="submission" date="2013-05" db="EMBL/GenBank/DDBJ databases">
        <title>Genome assembly of Acinetobacter junii MTCC 11364.</title>
        <authorList>
            <person name="Khatri I."/>
            <person name="Singh N.K."/>
            <person name="Subramanian S."/>
            <person name="Mayilraj S."/>
        </authorList>
    </citation>
    <scope>NUCLEOTIDE SEQUENCE [LARGE SCALE GENOMIC DNA]</scope>
    <source>
        <strain evidence="5 6">MTCC 11364</strain>
    </source>
</reference>
<comment type="caution">
    <text evidence="5">The sequence shown here is derived from an EMBL/GenBank/DDBJ whole genome shotgun (WGS) entry which is preliminary data.</text>
</comment>
<protein>
    <submittedName>
        <fullName evidence="5">Transcriptional regulator, MarR family</fullName>
    </submittedName>
</protein>
<dbReference type="GO" id="GO:0003700">
    <property type="term" value="F:DNA-binding transcription factor activity"/>
    <property type="evidence" value="ECO:0007669"/>
    <property type="project" value="InterPro"/>
</dbReference>
<dbReference type="SMART" id="SM00347">
    <property type="entry name" value="HTH_MARR"/>
    <property type="match status" value="1"/>
</dbReference>
<dbReference type="Gene3D" id="1.10.10.10">
    <property type="entry name" value="Winged helix-like DNA-binding domain superfamily/Winged helix DNA-binding domain"/>
    <property type="match status" value="1"/>
</dbReference>
<dbReference type="PROSITE" id="PS50995">
    <property type="entry name" value="HTH_MARR_2"/>
    <property type="match status" value="1"/>
</dbReference>
<dbReference type="PRINTS" id="PR00598">
    <property type="entry name" value="HTHMARR"/>
</dbReference>
<organism evidence="5 6">
    <name type="scientific">Acinetobacter junii CIP 107470 = MTCC 11364</name>
    <dbReference type="NCBI Taxonomy" id="1217666"/>
    <lineage>
        <taxon>Bacteria</taxon>
        <taxon>Pseudomonadati</taxon>
        <taxon>Pseudomonadota</taxon>
        <taxon>Gammaproteobacteria</taxon>
        <taxon>Moraxellales</taxon>
        <taxon>Moraxellaceae</taxon>
        <taxon>Acinetobacter</taxon>
    </lineage>
</organism>
<dbReference type="PANTHER" id="PTHR33164">
    <property type="entry name" value="TRANSCRIPTIONAL REGULATOR, MARR FAMILY"/>
    <property type="match status" value="1"/>
</dbReference>
<dbReference type="GO" id="GO:0003677">
    <property type="term" value="F:DNA binding"/>
    <property type="evidence" value="ECO:0007669"/>
    <property type="project" value="UniProtKB-KW"/>
</dbReference>
<name>S7WZK6_ACIJU</name>
<dbReference type="InterPro" id="IPR000835">
    <property type="entry name" value="HTH_MarR-typ"/>
</dbReference>
<dbReference type="InterPro" id="IPR036390">
    <property type="entry name" value="WH_DNA-bd_sf"/>
</dbReference>
<dbReference type="EMBL" id="ASYZ01000007">
    <property type="protein sequence ID" value="EPR87492.1"/>
    <property type="molecule type" value="Genomic_DNA"/>
</dbReference>
<dbReference type="PATRIC" id="fig|1330047.3.peg.73"/>
<gene>
    <name evidence="5" type="ORF">L292_2766</name>
</gene>
<evidence type="ECO:0000259" key="4">
    <source>
        <dbReference type="PROSITE" id="PS50995"/>
    </source>
</evidence>
<dbReference type="InterPro" id="IPR036388">
    <property type="entry name" value="WH-like_DNA-bd_sf"/>
</dbReference>
<dbReference type="Proteomes" id="UP000018420">
    <property type="component" value="Unassembled WGS sequence"/>
</dbReference>
<dbReference type="InterPro" id="IPR039422">
    <property type="entry name" value="MarR/SlyA-like"/>
</dbReference>
<keyword evidence="1" id="KW-0805">Transcription regulation</keyword>
<dbReference type="AlphaFoldDB" id="S7WZK6"/>
<feature type="domain" description="HTH marR-type" evidence="4">
    <location>
        <begin position="1"/>
        <end position="136"/>
    </location>
</feature>
<dbReference type="RefSeq" id="WP_004908015.1">
    <property type="nucleotide sequence ID" value="NZ_ASYZ01000007.1"/>
</dbReference>